<dbReference type="InterPro" id="IPR003439">
    <property type="entry name" value="ABC_transporter-like_ATP-bd"/>
</dbReference>
<keyword evidence="4" id="KW-0175">Coiled coil</keyword>
<dbReference type="GO" id="GO:0016887">
    <property type="term" value="F:ATP hydrolysis activity"/>
    <property type="evidence" value="ECO:0007669"/>
    <property type="project" value="InterPro"/>
</dbReference>
<dbReference type="Pfam" id="PF00005">
    <property type="entry name" value="ABC_tran"/>
    <property type="match status" value="2"/>
</dbReference>
<dbReference type="Gene3D" id="1.10.287.380">
    <property type="entry name" value="Valyl-tRNA synthetase, C-terminal domain"/>
    <property type="match status" value="1"/>
</dbReference>
<evidence type="ECO:0000256" key="2">
    <source>
        <dbReference type="ARBA" id="ARBA00022741"/>
    </source>
</evidence>
<proteinExistence type="predicted"/>
<name>A0A1Y6K6N5_9CHLR</name>
<dbReference type="InterPro" id="IPR037118">
    <property type="entry name" value="Val-tRNA_synth_C_sf"/>
</dbReference>
<keyword evidence="2" id="KW-0547">Nucleotide-binding</keyword>
<dbReference type="GO" id="GO:0005524">
    <property type="term" value="F:ATP binding"/>
    <property type="evidence" value="ECO:0007669"/>
    <property type="project" value="UniProtKB-KW"/>
</dbReference>
<feature type="domain" description="ABC transporter" evidence="5">
    <location>
        <begin position="326"/>
        <end position="550"/>
    </location>
</feature>
<dbReference type="InterPro" id="IPR027417">
    <property type="entry name" value="P-loop_NTPase"/>
</dbReference>
<dbReference type="InterPro" id="IPR003593">
    <property type="entry name" value="AAA+_ATPase"/>
</dbReference>
<dbReference type="FunFam" id="3.40.50.300:FF:000309">
    <property type="entry name" value="ABC transporter ATP-binding protein"/>
    <property type="match status" value="1"/>
</dbReference>
<accession>A0A1Y6K6N5</accession>
<feature type="coiled-coil region" evidence="4">
    <location>
        <begin position="575"/>
        <end position="640"/>
    </location>
</feature>
<keyword evidence="7" id="KW-1185">Reference proteome</keyword>
<dbReference type="Proteomes" id="UP000195514">
    <property type="component" value="Chromosome I"/>
</dbReference>
<sequence>MSLIIASDLAKSFGPDDIFEGISLSIPHGARIAIVGANGVGKTTLLRILVGEDFPSAGSVQHARDLVIGYLPQVATLSKEGTLWTHCLAVFEDLLTLQDELETCVAAMADPELAEDALTRYGNLEQAFEQRGGYTYEVHIKQILSGLGFDERDYHRPLGQLSGGQRTRALLATILLENPDVMILDEPTNHLDIQSVEWLESFLKDWEGALVVVSHDRYFLDQVANTIWEMTPSLEIYRGNYSAYLAQREERYTRRLAEYEAQTAFIEKEQEFIRRNIAGQNTSQAKGRRRRLERLLEDARLAPPPKEPRRMHINLKTQGRSGNLVLRTHNLQIGYHDEGQPLFDCPDLILQRQECAAIIGPNGAGKTTFLKTILEKTPPYSGKVQLGASLVIGYFAQAHEELDPNRTLMQEIEALTPNLLPAEVRNYLARFLFTGDDVFRKVETLSGGERGRLALAKLSLSDANLLLLDEPTNHLDLPTQEVLESVLSDFSGTIMLVSHDRYLIDSLASQIWEVEPQGQTLQVFQGSYTQFKAHKLKLQEAGTLPSQDGVPKASSASTTAVEGQARVKPLSKFARKQIHARIAEIEAQLHALEHEQSRLAKSLETPPADPTEVHLLGEHYVNVQQQVDALLGEWAELEEKLNY</sequence>
<keyword evidence="3 6" id="KW-0067">ATP-binding</keyword>
<evidence type="ECO:0000256" key="3">
    <source>
        <dbReference type="ARBA" id="ARBA00022840"/>
    </source>
</evidence>
<dbReference type="PANTHER" id="PTHR42855">
    <property type="entry name" value="ABC TRANSPORTER ATP-BINDING SUBUNIT"/>
    <property type="match status" value="1"/>
</dbReference>
<reference evidence="7" key="1">
    <citation type="submission" date="2017-05" db="EMBL/GenBank/DDBJ databases">
        <authorList>
            <person name="Kirkegaard R."/>
            <person name="Mcilroy J S."/>
        </authorList>
    </citation>
    <scope>NUCLEOTIDE SEQUENCE [LARGE SCALE GENOMIC DNA]</scope>
</reference>
<dbReference type="GO" id="GO:0003676">
    <property type="term" value="F:nucleic acid binding"/>
    <property type="evidence" value="ECO:0007669"/>
    <property type="project" value="UniProtKB-ARBA"/>
</dbReference>
<dbReference type="FunFam" id="3.40.50.300:FF:000011">
    <property type="entry name" value="Putative ABC transporter ATP-binding component"/>
    <property type="match status" value="1"/>
</dbReference>
<evidence type="ECO:0000313" key="6">
    <source>
        <dbReference type="EMBL" id="SMX55351.1"/>
    </source>
</evidence>
<feature type="domain" description="ABC transporter" evidence="5">
    <location>
        <begin position="4"/>
        <end position="257"/>
    </location>
</feature>
<dbReference type="RefSeq" id="WP_087863194.1">
    <property type="nucleotide sequence ID" value="NZ_LT859958.1"/>
</dbReference>
<dbReference type="PANTHER" id="PTHR42855:SF2">
    <property type="entry name" value="DRUG RESISTANCE ABC TRANSPORTER,ATP-BINDING PROTEIN"/>
    <property type="match status" value="1"/>
</dbReference>
<gene>
    <name evidence="6" type="ORF">CFX1CAM_2286</name>
</gene>
<dbReference type="Gene3D" id="3.40.50.300">
    <property type="entry name" value="P-loop containing nucleotide triphosphate hydrolases"/>
    <property type="match status" value="2"/>
</dbReference>
<keyword evidence="1" id="KW-0677">Repeat</keyword>
<dbReference type="InterPro" id="IPR017871">
    <property type="entry name" value="ABC_transporter-like_CS"/>
</dbReference>
<evidence type="ECO:0000256" key="4">
    <source>
        <dbReference type="SAM" id="Coils"/>
    </source>
</evidence>
<dbReference type="KEGG" id="abat:CFX1CAM_2286"/>
<dbReference type="InterPro" id="IPR051309">
    <property type="entry name" value="ABCF_ATPase"/>
</dbReference>
<evidence type="ECO:0000259" key="5">
    <source>
        <dbReference type="PROSITE" id="PS50893"/>
    </source>
</evidence>
<evidence type="ECO:0000256" key="1">
    <source>
        <dbReference type="ARBA" id="ARBA00022737"/>
    </source>
</evidence>
<organism evidence="6 7">
    <name type="scientific">Candidatus Brevifilum fermentans</name>
    <dbReference type="NCBI Taxonomy" id="1986204"/>
    <lineage>
        <taxon>Bacteria</taxon>
        <taxon>Bacillati</taxon>
        <taxon>Chloroflexota</taxon>
        <taxon>Anaerolineae</taxon>
        <taxon>Anaerolineales</taxon>
        <taxon>Anaerolineaceae</taxon>
        <taxon>Candidatus Brevifilum</taxon>
    </lineage>
</organism>
<dbReference type="CDD" id="cd03221">
    <property type="entry name" value="ABCF_EF-3"/>
    <property type="match status" value="2"/>
</dbReference>
<dbReference type="SUPFAM" id="SSF52540">
    <property type="entry name" value="P-loop containing nucleoside triphosphate hydrolases"/>
    <property type="match status" value="2"/>
</dbReference>
<dbReference type="SMART" id="SM00382">
    <property type="entry name" value="AAA"/>
    <property type="match status" value="2"/>
</dbReference>
<dbReference type="PROSITE" id="PS50893">
    <property type="entry name" value="ABC_TRANSPORTER_2"/>
    <property type="match status" value="2"/>
</dbReference>
<dbReference type="OrthoDB" id="9801441at2"/>
<protein>
    <submittedName>
        <fullName evidence="6">Putative ABC transporter ATP-binding protein</fullName>
    </submittedName>
</protein>
<dbReference type="EMBL" id="LT859958">
    <property type="protein sequence ID" value="SMX55351.1"/>
    <property type="molecule type" value="Genomic_DNA"/>
</dbReference>
<evidence type="ECO:0000313" key="7">
    <source>
        <dbReference type="Proteomes" id="UP000195514"/>
    </source>
</evidence>
<dbReference type="InterPro" id="IPR032781">
    <property type="entry name" value="ABC_tran_Xtn"/>
</dbReference>
<dbReference type="AlphaFoldDB" id="A0A1Y6K6N5"/>
<dbReference type="PROSITE" id="PS00211">
    <property type="entry name" value="ABC_TRANSPORTER_1"/>
    <property type="match status" value="1"/>
</dbReference>
<dbReference type="Pfam" id="PF12848">
    <property type="entry name" value="ABC_tran_Xtn"/>
    <property type="match status" value="1"/>
</dbReference>